<keyword evidence="6 9" id="KW-0472">Membrane</keyword>
<dbReference type="GO" id="GO:0016020">
    <property type="term" value="C:membrane"/>
    <property type="evidence" value="ECO:0007669"/>
    <property type="project" value="UniProtKB-SubCell"/>
</dbReference>
<feature type="region of interest" description="Disordered" evidence="8">
    <location>
        <begin position="33"/>
        <end position="145"/>
    </location>
</feature>
<evidence type="ECO:0000256" key="3">
    <source>
        <dbReference type="ARBA" id="ARBA00022692"/>
    </source>
</evidence>
<feature type="region of interest" description="Disordered" evidence="8">
    <location>
        <begin position="357"/>
        <end position="521"/>
    </location>
</feature>
<dbReference type="Proteomes" id="UP000236333">
    <property type="component" value="Unassembled WGS sequence"/>
</dbReference>
<comment type="subcellular location">
    <subcellularLocation>
        <location evidence="1">Membrane</location>
        <topology evidence="1">Multi-pass membrane protein</topology>
    </subcellularLocation>
</comment>
<sequence>MAAAAAARLAAAPGGMLRHNVLYGAYGNGSDTTATSGGSTAAPAGGGRAGGGRGGTGPGTGPYIPPAPAPAPASLLGRGTPPHARATPPDLSLFSRPSQQSSHPHDYDYIGPPDSPGQPGAGTGGGSPRAVRPSESSMHRLSGGEGPVAAAARGVAALTAAVAAPVGGGGGGVDMGLVERKLRGLFWLRRPQLLIWVSHLNFLQNSLSLTLCIYYLFTYGKGTSILHVEDRLLYIWVPLLGANFAFMLYIGWVVVPLYTLVSTTCTRNPRTLQARGAGGDKKVDFEEFVVFMVFAFFDGNGNSRVEIPDIRKTARRVKLALSEAEVSAMMDLADPDGDRKIGLRQFFKLFQVGRKEGRRTGGRGAWRGVEDGPHPGPHPSPHPGPSPLPPISRAPSGSGLVVGKSRLSRVAGAASGGGAGPEAAAAGPAASTPPPAEGDANANGNGGSLPRFASGGGRGSDPGSPVPSGPRMDFAPGGLAAAATAAAAAAAASRGSGAGRARAGPEPGELTRHDGLGGRLE</sequence>
<dbReference type="EMBL" id="PGGS01000350">
    <property type="protein sequence ID" value="PNH04907.1"/>
    <property type="molecule type" value="Genomic_DNA"/>
</dbReference>
<name>A0A2J7ZXB7_9CHLO</name>
<feature type="domain" description="EF-hand" evidence="10">
    <location>
        <begin position="321"/>
        <end position="356"/>
    </location>
</feature>
<evidence type="ECO:0000256" key="6">
    <source>
        <dbReference type="ARBA" id="ARBA00023136"/>
    </source>
</evidence>
<dbReference type="PROSITE" id="PS50222">
    <property type="entry name" value="EF_HAND_2"/>
    <property type="match status" value="1"/>
</dbReference>
<reference evidence="11 12" key="1">
    <citation type="journal article" date="2017" name="Mol. Biol. Evol.">
        <title>The 4-celled Tetrabaena socialis nuclear genome reveals the essential components for genetic control of cell number at the origin of multicellularity in the volvocine lineage.</title>
        <authorList>
            <person name="Featherston J."/>
            <person name="Arakaki Y."/>
            <person name="Hanschen E.R."/>
            <person name="Ferris P.J."/>
            <person name="Michod R.E."/>
            <person name="Olson B.J.S.C."/>
            <person name="Nozaki H."/>
            <person name="Durand P.M."/>
        </authorList>
    </citation>
    <scope>NUCLEOTIDE SEQUENCE [LARGE SCALE GENOMIC DNA]</scope>
    <source>
        <strain evidence="11 12">NIES-571</strain>
    </source>
</reference>
<feature type="transmembrane region" description="Helical" evidence="9">
    <location>
        <begin position="237"/>
        <end position="261"/>
    </location>
</feature>
<gene>
    <name evidence="11" type="ORF">TSOC_008966</name>
</gene>
<dbReference type="InterPro" id="IPR011992">
    <property type="entry name" value="EF-hand-dom_pair"/>
</dbReference>
<dbReference type="OrthoDB" id="1388414at2759"/>
<feature type="compositionally biased region" description="Gly residues" evidence="8">
    <location>
        <begin position="44"/>
        <end position="60"/>
    </location>
</feature>
<keyword evidence="5 9" id="KW-1133">Transmembrane helix</keyword>
<dbReference type="AlphaFoldDB" id="A0A2J7ZXB7"/>
<evidence type="ECO:0000256" key="5">
    <source>
        <dbReference type="ARBA" id="ARBA00022989"/>
    </source>
</evidence>
<evidence type="ECO:0000256" key="1">
    <source>
        <dbReference type="ARBA" id="ARBA00004141"/>
    </source>
</evidence>
<evidence type="ECO:0000313" key="11">
    <source>
        <dbReference type="EMBL" id="PNH04907.1"/>
    </source>
</evidence>
<keyword evidence="4" id="KW-0611">Plant defense</keyword>
<dbReference type="InterPro" id="IPR002048">
    <property type="entry name" value="EF_hand_dom"/>
</dbReference>
<protein>
    <recommendedName>
        <fullName evidence="10">EF-hand domain-containing protein</fullName>
    </recommendedName>
</protein>
<dbReference type="Gene3D" id="1.10.238.10">
    <property type="entry name" value="EF-hand"/>
    <property type="match status" value="1"/>
</dbReference>
<evidence type="ECO:0000256" key="7">
    <source>
        <dbReference type="ARBA" id="ARBA00023265"/>
    </source>
</evidence>
<feature type="compositionally biased region" description="Low complexity" evidence="8">
    <location>
        <begin position="421"/>
        <end position="430"/>
    </location>
</feature>
<comment type="caution">
    <text evidence="11">The sequence shown here is derived from an EMBL/GenBank/DDBJ whole genome shotgun (WGS) entry which is preliminary data.</text>
</comment>
<feature type="compositionally biased region" description="Low complexity" evidence="8">
    <location>
        <begin position="33"/>
        <end position="43"/>
    </location>
</feature>
<keyword evidence="7" id="KW-0568">Pathogenesis-related protein</keyword>
<dbReference type="PANTHER" id="PTHR31942">
    <property type="entry name" value="MLO-LIKE PROTEIN 1"/>
    <property type="match status" value="1"/>
</dbReference>
<organism evidence="11 12">
    <name type="scientific">Tetrabaena socialis</name>
    <dbReference type="NCBI Taxonomy" id="47790"/>
    <lineage>
        <taxon>Eukaryota</taxon>
        <taxon>Viridiplantae</taxon>
        <taxon>Chlorophyta</taxon>
        <taxon>core chlorophytes</taxon>
        <taxon>Chlorophyceae</taxon>
        <taxon>CS clade</taxon>
        <taxon>Chlamydomonadales</taxon>
        <taxon>Tetrabaenaceae</taxon>
        <taxon>Tetrabaena</taxon>
    </lineage>
</organism>
<evidence type="ECO:0000256" key="9">
    <source>
        <dbReference type="SAM" id="Phobius"/>
    </source>
</evidence>
<feature type="compositionally biased region" description="Basic and acidic residues" evidence="8">
    <location>
        <begin position="509"/>
        <end position="521"/>
    </location>
</feature>
<evidence type="ECO:0000313" key="12">
    <source>
        <dbReference type="Proteomes" id="UP000236333"/>
    </source>
</evidence>
<evidence type="ECO:0000256" key="2">
    <source>
        <dbReference type="ARBA" id="ARBA00006574"/>
    </source>
</evidence>
<dbReference type="SUPFAM" id="SSF47473">
    <property type="entry name" value="EF-hand"/>
    <property type="match status" value="1"/>
</dbReference>
<keyword evidence="12" id="KW-1185">Reference proteome</keyword>
<feature type="transmembrane region" description="Helical" evidence="9">
    <location>
        <begin position="193"/>
        <end position="217"/>
    </location>
</feature>
<comment type="similarity">
    <text evidence="2">Belongs to the MLO family.</text>
</comment>
<proteinExistence type="inferred from homology"/>
<evidence type="ECO:0000256" key="8">
    <source>
        <dbReference type="SAM" id="MobiDB-lite"/>
    </source>
</evidence>
<accession>A0A2J7ZXB7</accession>
<dbReference type="GO" id="GO:0006952">
    <property type="term" value="P:defense response"/>
    <property type="evidence" value="ECO:0007669"/>
    <property type="project" value="UniProtKB-KW"/>
</dbReference>
<feature type="compositionally biased region" description="Pro residues" evidence="8">
    <location>
        <begin position="374"/>
        <end position="392"/>
    </location>
</feature>
<evidence type="ECO:0000259" key="10">
    <source>
        <dbReference type="PROSITE" id="PS50222"/>
    </source>
</evidence>
<dbReference type="InterPro" id="IPR004326">
    <property type="entry name" value="Mlo"/>
</dbReference>
<dbReference type="GO" id="GO:0005509">
    <property type="term" value="F:calcium ion binding"/>
    <property type="evidence" value="ECO:0007669"/>
    <property type="project" value="InterPro"/>
</dbReference>
<keyword evidence="3 9" id="KW-0812">Transmembrane</keyword>
<feature type="compositionally biased region" description="Low complexity" evidence="8">
    <location>
        <begin position="475"/>
        <end position="504"/>
    </location>
</feature>
<dbReference type="PANTHER" id="PTHR31942:SF52">
    <property type="entry name" value="MLO-LIKE PROTEIN 1"/>
    <property type="match status" value="1"/>
</dbReference>
<evidence type="ECO:0000256" key="4">
    <source>
        <dbReference type="ARBA" id="ARBA00022821"/>
    </source>
</evidence>